<sequence length="299" mass="34044">MGSIAAKEYMVKAKPYDHFEIVVSIRPQGGGLNISVGFYNHPLKPGPTPNIEIWYPIVGYVGYRDRSNLFTIGHLYHFSRDISLHSVGRVFQGLLRPGDPPIEIEFFVKVPLEHAEKMKEIADKRGVLSLIVALQFSALYDQGKIGQRTMNYEINLPFEIPRESIEEWVAYWTGIYAYYVELPKTTPEEVFHDYVEAIKAYNVGAYRASVAMARRALQQALIDKGASKKKTLHQQIEELFERGLLDKATKSLADSVRYFGNYGAHPQDDMLAQVTKEDAKLVLDVLRKILCILYQAKDK</sequence>
<dbReference type="OrthoDB" id="371785at2157"/>
<dbReference type="EMBL" id="CP015193">
    <property type="protein sequence ID" value="ASJ16724.1"/>
    <property type="molecule type" value="Genomic_DNA"/>
</dbReference>
<dbReference type="Proteomes" id="UP000250189">
    <property type="component" value="Chromosome"/>
</dbReference>
<dbReference type="Proteomes" id="UP000093069">
    <property type="component" value="Chromosome I"/>
</dbReference>
<feature type="domain" description="DUF4145" evidence="1">
    <location>
        <begin position="196"/>
        <end position="286"/>
    </location>
</feature>
<dbReference type="KEGG" id="tch:CHITON_1412"/>
<protein>
    <recommendedName>
        <fullName evidence="1">DUF4145 domain-containing protein</fullName>
    </recommendedName>
</protein>
<accession>A0A160VWC1</accession>
<evidence type="ECO:0000313" key="3">
    <source>
        <dbReference type="EMBL" id="CUX78191.1"/>
    </source>
</evidence>
<reference evidence="4" key="1">
    <citation type="submission" date="2016-01" db="EMBL/GenBank/DDBJ databases">
        <authorList>
            <person name="Vorgias C.E."/>
        </authorList>
    </citation>
    <scope>NUCLEOTIDE SEQUENCE [LARGE SCALE GENOMIC DNA]</scope>
</reference>
<proteinExistence type="predicted"/>
<dbReference type="Pfam" id="PF13643">
    <property type="entry name" value="DUF4145"/>
    <property type="match status" value="1"/>
</dbReference>
<evidence type="ECO:0000259" key="1">
    <source>
        <dbReference type="Pfam" id="PF13643"/>
    </source>
</evidence>
<dbReference type="RefSeq" id="WP_068578044.1">
    <property type="nucleotide sequence ID" value="NZ_CP015193.1"/>
</dbReference>
<evidence type="ECO:0000313" key="4">
    <source>
        <dbReference type="Proteomes" id="UP000093069"/>
    </source>
</evidence>
<dbReference type="AlphaFoldDB" id="A0A160VWC1"/>
<gene>
    <name evidence="2" type="ORF">A3L04_06380</name>
    <name evidence="3" type="ORF">CHITON_1412</name>
</gene>
<reference evidence="2 5" key="3">
    <citation type="submission" date="2016-04" db="EMBL/GenBank/DDBJ databases">
        <title>Complete genome sequence of Thermococcus chitonophagus type strain GC74.</title>
        <authorList>
            <person name="Oger P.M."/>
        </authorList>
    </citation>
    <scope>NUCLEOTIDE SEQUENCE [LARGE SCALE GENOMIC DNA]</scope>
    <source>
        <strain evidence="2 5">GC74</strain>
    </source>
</reference>
<dbReference type="EMBL" id="LN999010">
    <property type="protein sequence ID" value="CUX78191.1"/>
    <property type="molecule type" value="Genomic_DNA"/>
</dbReference>
<dbReference type="InterPro" id="IPR025285">
    <property type="entry name" value="DUF4145"/>
</dbReference>
<dbReference type="GeneID" id="33322189"/>
<organism evidence="3 4">
    <name type="scientific">Thermococcus chitonophagus</name>
    <dbReference type="NCBI Taxonomy" id="54262"/>
    <lineage>
        <taxon>Archaea</taxon>
        <taxon>Methanobacteriati</taxon>
        <taxon>Methanobacteriota</taxon>
        <taxon>Thermococci</taxon>
        <taxon>Thermococcales</taxon>
        <taxon>Thermococcaceae</taxon>
        <taxon>Thermococcus</taxon>
    </lineage>
</organism>
<evidence type="ECO:0000313" key="5">
    <source>
        <dbReference type="Proteomes" id="UP000250189"/>
    </source>
</evidence>
<keyword evidence="5" id="KW-1185">Reference proteome</keyword>
<reference evidence="3" key="2">
    <citation type="submission" date="2016-01" db="EMBL/GenBank/DDBJ databases">
        <authorList>
            <person name="Oliw E.H."/>
        </authorList>
    </citation>
    <scope>NUCLEOTIDE SEQUENCE</scope>
    <source>
        <strain evidence="3">1</strain>
    </source>
</reference>
<name>A0A160VWC1_9EURY</name>
<evidence type="ECO:0000313" key="2">
    <source>
        <dbReference type="EMBL" id="ASJ16724.1"/>
    </source>
</evidence>